<keyword evidence="2" id="KW-1185">Reference proteome</keyword>
<dbReference type="Proteomes" id="UP000217561">
    <property type="component" value="Unassembled WGS sequence"/>
</dbReference>
<comment type="caution">
    <text evidence="1">The sequence shown here is derived from an EMBL/GenBank/DDBJ whole genome shotgun (WGS) entry which is preliminary data.</text>
</comment>
<organism evidence="1 2">
    <name type="scientific">Salimicrobium humidisoli</name>
    <dbReference type="NCBI Taxonomy" id="2029857"/>
    <lineage>
        <taxon>Bacteria</taxon>
        <taxon>Bacillati</taxon>
        <taxon>Bacillota</taxon>
        <taxon>Bacilli</taxon>
        <taxon>Bacillales</taxon>
        <taxon>Bacillaceae</taxon>
        <taxon>Salimicrobium</taxon>
    </lineage>
</organism>
<evidence type="ECO:0000313" key="1">
    <source>
        <dbReference type="EMBL" id="PBB06381.1"/>
    </source>
</evidence>
<proteinExistence type="predicted"/>
<sequence length="120" mass="13828">MIGTNVRVGGMMMNQEPKDRGSIKWTSLMLPEHIEMLRNLWKEDERVEQGHMEEQQAAGIDFLLQHAMKGQLPVCIEMDGGVHEVVPLRFHRRSGELECRDIHGGRLLRLSRHEVTDVSM</sequence>
<name>A0ABX4HT22_9BACI</name>
<dbReference type="InterPro" id="IPR014962">
    <property type="entry name" value="YolD"/>
</dbReference>
<protein>
    <recommendedName>
        <fullName evidence="3">YolD-like protein</fullName>
    </recommendedName>
</protein>
<reference evidence="1 2" key="1">
    <citation type="submission" date="2017-08" db="EMBL/GenBank/DDBJ databases">
        <title>Salimicrobium alkalisoli sp. nov., isolated from saline alkaline soil.</title>
        <authorList>
            <person name="Zhang G."/>
            <person name="Xiong Q."/>
        </authorList>
    </citation>
    <scope>NUCLEOTIDE SEQUENCE [LARGE SCALE GENOMIC DNA]</scope>
    <source>
        <strain evidence="1 2">WN024</strain>
    </source>
</reference>
<evidence type="ECO:0008006" key="3">
    <source>
        <dbReference type="Google" id="ProtNLM"/>
    </source>
</evidence>
<accession>A0ABX4HT22</accession>
<dbReference type="EMBL" id="NSGH01000004">
    <property type="protein sequence ID" value="PBB06381.1"/>
    <property type="molecule type" value="Genomic_DNA"/>
</dbReference>
<evidence type="ECO:0000313" key="2">
    <source>
        <dbReference type="Proteomes" id="UP000217561"/>
    </source>
</evidence>
<dbReference type="Pfam" id="PF08863">
    <property type="entry name" value="YolD"/>
    <property type="match status" value="1"/>
</dbReference>
<gene>
    <name evidence="1" type="ORF">CKW00_03355</name>
</gene>